<reference evidence="1" key="1">
    <citation type="submission" date="2021-06" db="EMBL/GenBank/DDBJ databases">
        <authorList>
            <person name="Kallberg Y."/>
            <person name="Tangrot J."/>
            <person name="Rosling A."/>
        </authorList>
    </citation>
    <scope>NUCLEOTIDE SEQUENCE</scope>
    <source>
        <strain evidence="1">IL203A</strain>
    </source>
</reference>
<protein>
    <submittedName>
        <fullName evidence="1">238_t:CDS:1</fullName>
    </submittedName>
</protein>
<sequence>QKLLKDKDEDSESHNEVNIDIQLEDELDELYEQYVERKAERDVKYRVRKMRKEYEDWNDIQKSESSDDRKSDNNEEDSDSYPKDETKMDVSDVKDAITKSNGHSLKRKAVDVIPRDKDSDEEMWDVNEVDEDEKKMIRAKEIGLITAEAVTLAHQLVNRQKTKYDLIDERRYTYNDREGLPGWFLDDEKQHTKLNVPAIKEHSSNQLDAFNIIMERSTQCSLPPLKSSNSKHNKLYNDILSKLKDKDCRWLDGKEITIGKQFMTQILDVEQTKKKIGKKDKKTAKGSAFGQVAKEQGYRVQSRCLIDLCAAPGGWLQVAKKYMPVSSLIIGIDLVPINPISNIITLQEDITTDKCRSAIRNELKTWKADVVRHDGAPNMGISWLQDAFSQAELTLKALKLAVEATKPASSRKRQREGYEDGNYTLYKEISVLDFINSGDPIQILGDLDKLTKEKQTQLKRLRRKANEKRQKNVVRMQLKMMPPTDIALESSGPDGGDPLFDLKQVDKTGVLRKIRKGNMDVILEQDTDDQKLLKDKDEDSESHNEDNIDIQLEDELDELYEQYVERKAERDVKYRVRKMRKEYEDWNDIQKSESSDDRKSDNNEEDSDSYPKDETKMDVSDVKDAITKSNGHSLKRKAVDVSNPGVSAAFIIGEDANDDIKIVPRDKDSDEEM</sequence>
<gene>
    <name evidence="1" type="ORF">DHETER_LOCUS3886</name>
</gene>
<evidence type="ECO:0000313" key="1">
    <source>
        <dbReference type="EMBL" id="CAG8520372.1"/>
    </source>
</evidence>
<accession>A0ACA9LDP0</accession>
<name>A0ACA9LDP0_9GLOM</name>
<evidence type="ECO:0000313" key="2">
    <source>
        <dbReference type="Proteomes" id="UP000789702"/>
    </source>
</evidence>
<keyword evidence="2" id="KW-1185">Reference proteome</keyword>
<dbReference type="Proteomes" id="UP000789702">
    <property type="component" value="Unassembled WGS sequence"/>
</dbReference>
<comment type="caution">
    <text evidence="1">The sequence shown here is derived from an EMBL/GenBank/DDBJ whole genome shotgun (WGS) entry which is preliminary data.</text>
</comment>
<dbReference type="EMBL" id="CAJVPU010003581">
    <property type="protein sequence ID" value="CAG8520372.1"/>
    <property type="molecule type" value="Genomic_DNA"/>
</dbReference>
<feature type="non-terminal residue" evidence="1">
    <location>
        <position position="1"/>
    </location>
</feature>
<proteinExistence type="predicted"/>
<organism evidence="1 2">
    <name type="scientific">Dentiscutata heterogama</name>
    <dbReference type="NCBI Taxonomy" id="1316150"/>
    <lineage>
        <taxon>Eukaryota</taxon>
        <taxon>Fungi</taxon>
        <taxon>Fungi incertae sedis</taxon>
        <taxon>Mucoromycota</taxon>
        <taxon>Glomeromycotina</taxon>
        <taxon>Glomeromycetes</taxon>
        <taxon>Diversisporales</taxon>
        <taxon>Gigasporaceae</taxon>
        <taxon>Dentiscutata</taxon>
    </lineage>
</organism>